<dbReference type="Proteomes" id="UP000039865">
    <property type="component" value="Unassembled WGS sequence"/>
</dbReference>
<dbReference type="AlphaFoldDB" id="A0A078ABX8"/>
<name>A0A078ABX8_STYLE</name>
<gene>
    <name evidence="1" type="primary">Contig14611.g15562</name>
    <name evidence="1" type="ORF">STYLEM_8083</name>
</gene>
<keyword evidence="2" id="KW-1185">Reference proteome</keyword>
<dbReference type="InParanoid" id="A0A078ABX8"/>
<sequence>MTDYKYENENFNSVLELSRLHILSSLSLSQIETSIQRNIKKQEIYLKNAFLLASNQLHKLQQNEAITKNDEILIFFKKQLTLLQVFTLQKLSYLQRYQKQFQIPLLRVLSKYETIAIDQFKSSRFQESFRLSCQLINLLKKSLDENTQPDISVDLIIPSPLDSLYKRSRSLSQLGYSSLKSTQASTQLMINGGEQTPNRLSFYPKQQYNINSPQQEQIPMQIQVKKPGGSPDKSVISPTAKLLKNLEKKLTDKKYQTLRKSDRIQKHQPIPQSNEMPQYQLLKPQSSQKECKLQRQRSISNDKFQCQQQRYVMNDKHAILRYVKQPRTRDVTPIMKVNYFSQLREC</sequence>
<organism evidence="1 2">
    <name type="scientific">Stylonychia lemnae</name>
    <name type="common">Ciliate</name>
    <dbReference type="NCBI Taxonomy" id="5949"/>
    <lineage>
        <taxon>Eukaryota</taxon>
        <taxon>Sar</taxon>
        <taxon>Alveolata</taxon>
        <taxon>Ciliophora</taxon>
        <taxon>Intramacronucleata</taxon>
        <taxon>Spirotrichea</taxon>
        <taxon>Stichotrichia</taxon>
        <taxon>Sporadotrichida</taxon>
        <taxon>Oxytrichidae</taxon>
        <taxon>Stylonychinae</taxon>
        <taxon>Stylonychia</taxon>
    </lineage>
</organism>
<proteinExistence type="predicted"/>
<reference evidence="1 2" key="1">
    <citation type="submission" date="2014-06" db="EMBL/GenBank/DDBJ databases">
        <authorList>
            <person name="Swart Estienne"/>
        </authorList>
    </citation>
    <scope>NUCLEOTIDE SEQUENCE [LARGE SCALE GENOMIC DNA]</scope>
    <source>
        <strain evidence="1 2">130c</strain>
    </source>
</reference>
<dbReference type="EMBL" id="CCKQ01007687">
    <property type="protein sequence ID" value="CDW79097.1"/>
    <property type="molecule type" value="Genomic_DNA"/>
</dbReference>
<evidence type="ECO:0000313" key="2">
    <source>
        <dbReference type="Proteomes" id="UP000039865"/>
    </source>
</evidence>
<protein>
    <submittedName>
        <fullName evidence="1">Uncharacterized protein</fullName>
    </submittedName>
</protein>
<accession>A0A078ABX8</accession>
<evidence type="ECO:0000313" key="1">
    <source>
        <dbReference type="EMBL" id="CDW79097.1"/>
    </source>
</evidence>